<dbReference type="Gene3D" id="1.10.555.10">
    <property type="entry name" value="Rho GTPase activation protein"/>
    <property type="match status" value="1"/>
</dbReference>
<evidence type="ECO:0000256" key="2">
    <source>
        <dbReference type="SAM" id="MobiDB-lite"/>
    </source>
</evidence>
<dbReference type="SUPFAM" id="SSF48350">
    <property type="entry name" value="GTPase activation domain, GAP"/>
    <property type="match status" value="1"/>
</dbReference>
<dbReference type="OrthoDB" id="79452at2759"/>
<feature type="region of interest" description="Disordered" evidence="2">
    <location>
        <begin position="847"/>
        <end position="880"/>
    </location>
</feature>
<feature type="domain" description="Rho-GAP" evidence="3">
    <location>
        <begin position="327"/>
        <end position="535"/>
    </location>
</feature>
<evidence type="ECO:0000259" key="3">
    <source>
        <dbReference type="PROSITE" id="PS50238"/>
    </source>
</evidence>
<dbReference type="GO" id="GO:0060237">
    <property type="term" value="P:regulation of fungal-type cell wall organization"/>
    <property type="evidence" value="ECO:0007669"/>
    <property type="project" value="TreeGrafter"/>
</dbReference>
<dbReference type="STRING" id="741276.A0A2S5B0R1"/>
<dbReference type="SMART" id="SM00324">
    <property type="entry name" value="RhoGAP"/>
    <property type="match status" value="1"/>
</dbReference>
<keyword evidence="5" id="KW-1185">Reference proteome</keyword>
<dbReference type="InterPro" id="IPR000198">
    <property type="entry name" value="RhoGAP_dom"/>
</dbReference>
<name>A0A2S5B0R1_9BASI</name>
<dbReference type="GO" id="GO:0005938">
    <property type="term" value="C:cell cortex"/>
    <property type="evidence" value="ECO:0007669"/>
    <property type="project" value="TreeGrafter"/>
</dbReference>
<organism evidence="4 5">
    <name type="scientific">Rhodotorula taiwanensis</name>
    <dbReference type="NCBI Taxonomy" id="741276"/>
    <lineage>
        <taxon>Eukaryota</taxon>
        <taxon>Fungi</taxon>
        <taxon>Dikarya</taxon>
        <taxon>Basidiomycota</taxon>
        <taxon>Pucciniomycotina</taxon>
        <taxon>Microbotryomycetes</taxon>
        <taxon>Sporidiobolales</taxon>
        <taxon>Sporidiobolaceae</taxon>
        <taxon>Rhodotorula</taxon>
    </lineage>
</organism>
<dbReference type="GO" id="GO:0005096">
    <property type="term" value="F:GTPase activator activity"/>
    <property type="evidence" value="ECO:0007669"/>
    <property type="project" value="UniProtKB-KW"/>
</dbReference>
<accession>A0A2S5B0R1</accession>
<feature type="compositionally biased region" description="Low complexity" evidence="2">
    <location>
        <begin position="618"/>
        <end position="629"/>
    </location>
</feature>
<dbReference type="EMBL" id="PJQD01000122">
    <property type="protein sequence ID" value="POY70363.1"/>
    <property type="molecule type" value="Genomic_DNA"/>
</dbReference>
<comment type="caution">
    <text evidence="4">The sequence shown here is derived from an EMBL/GenBank/DDBJ whole genome shotgun (WGS) entry which is preliminary data.</text>
</comment>
<evidence type="ECO:0000313" key="5">
    <source>
        <dbReference type="Proteomes" id="UP000237144"/>
    </source>
</evidence>
<dbReference type="InterPro" id="IPR008936">
    <property type="entry name" value="Rho_GTPase_activation_prot"/>
</dbReference>
<feature type="region of interest" description="Disordered" evidence="2">
    <location>
        <begin position="668"/>
        <end position="798"/>
    </location>
</feature>
<gene>
    <name evidence="4" type="ORF">BMF94_6643</name>
</gene>
<dbReference type="PANTHER" id="PTHR15228">
    <property type="entry name" value="SPERMATHECAL PHYSIOLOGY VARIANT"/>
    <property type="match status" value="1"/>
</dbReference>
<feature type="region of interest" description="Disordered" evidence="2">
    <location>
        <begin position="577"/>
        <end position="642"/>
    </location>
</feature>
<dbReference type="AlphaFoldDB" id="A0A2S5B0R1"/>
<evidence type="ECO:0000256" key="1">
    <source>
        <dbReference type="ARBA" id="ARBA00022468"/>
    </source>
</evidence>
<evidence type="ECO:0000313" key="4">
    <source>
        <dbReference type="EMBL" id="POY70363.1"/>
    </source>
</evidence>
<dbReference type="Pfam" id="PF00620">
    <property type="entry name" value="RhoGAP"/>
    <property type="match status" value="1"/>
</dbReference>
<reference evidence="4 5" key="1">
    <citation type="journal article" date="2018" name="Front. Microbiol.">
        <title>Prospects for Fungal Bioremediation of Acidic Radioactive Waste Sites: Characterization and Genome Sequence of Rhodotorula taiwanensis MD1149.</title>
        <authorList>
            <person name="Tkavc R."/>
            <person name="Matrosova V.Y."/>
            <person name="Grichenko O.E."/>
            <person name="Gostincar C."/>
            <person name="Volpe R.P."/>
            <person name="Klimenkova P."/>
            <person name="Gaidamakova E.K."/>
            <person name="Zhou C.E."/>
            <person name="Stewart B.J."/>
            <person name="Lyman M.G."/>
            <person name="Malfatti S.A."/>
            <person name="Rubinfeld B."/>
            <person name="Courtot M."/>
            <person name="Singh J."/>
            <person name="Dalgard C.L."/>
            <person name="Hamilton T."/>
            <person name="Frey K.G."/>
            <person name="Gunde-Cimerman N."/>
            <person name="Dugan L."/>
            <person name="Daly M.J."/>
        </authorList>
    </citation>
    <scope>NUCLEOTIDE SEQUENCE [LARGE SCALE GENOMIC DNA]</scope>
    <source>
        <strain evidence="4 5">MD1149</strain>
    </source>
</reference>
<sequence>MTMRAVVPRRRDSTAPKSGKAGVVGSDSNPQPFLRWAGKTVPLVEEAVVSPPPVGAKDHSSTASTPPPDNVSSSPSLDRPPVRPPRPDSLDKDSFATLADTLSPIPSPALKSPAKFESPLAAESASTFADLEIQFDDIISTYSTNPTKAGGAVSPLLPTDVTPAETLVEELPAAPAAGAPTPADLQIEAIQAKLAELGMDAIDTRPAKVRIVPGTERAQTLVSLERRTAHLSGTPLYADRLALLQRLEVAMGAFLRVEDAETILLIEKPVPEEASSSRIDQTQRGMLGRLRSSWRPQSRPPPVVPPRPDAVFGVQLRAIPGDAFVEATLANQPYELPIVCFAAVEEIYRRGQGAPVHAFMTAQGSATRRDQLVRIYETEPDFGERHDLSLESVHDVVALLKHFLISLPSPLLDERLQKLFVSACVDSPRPLASRITCAQLILRLLPARNLHLLLYLIAGFSQLPLCARNPVAPEKIANIFGPALFAARMLASAPLARRSSLSISGPTDVAISSRKAAESAENAMRWLLDHWSAVAEGLLATSKDVAITQQKQGSTETLHISVEAPAVVSAPLRAADEDAKSMRPRKLVEPINIPTEAATSASSSVRPASPSSEPPLSPSQSCSSVCSNSVETPGEPDSPHLRAEDAEDANLALQKQLDEAIAMLTVRRPSADDPDNASVYAFPTPPLSPHSLPKTAGLGSLEEQQTAMLPRTPIKHRRSRSADAFTLSRPAPPTLSRPASAPRIRAPLSPTWNAPTIPEEGTPPPVPLKRLSLQAASSAPSSTKRLSQPPAPRAGTRNLLLPTHVRRYDEIVLLRQQLAILEKERAAERVDMADLRSEVEAFKARTTSRLQSEEEERVSQAERRAVDAEARAAEASKEAQEWRERLVEAEHLRKREASEARKTAIELENQLQALKALMLDRP</sequence>
<protein>
    <recommendedName>
        <fullName evidence="3">Rho-GAP domain-containing protein</fullName>
    </recommendedName>
</protein>
<proteinExistence type="predicted"/>
<keyword evidence="1" id="KW-0343">GTPase activation</keyword>
<dbReference type="CDD" id="cd00159">
    <property type="entry name" value="RhoGAP"/>
    <property type="match status" value="1"/>
</dbReference>
<dbReference type="PROSITE" id="PS50238">
    <property type="entry name" value="RHOGAP"/>
    <property type="match status" value="1"/>
</dbReference>
<feature type="region of interest" description="Disordered" evidence="2">
    <location>
        <begin position="1"/>
        <end position="93"/>
    </location>
</feature>
<dbReference type="PANTHER" id="PTHR15228:SF25">
    <property type="entry name" value="F-BAR DOMAIN-CONTAINING PROTEIN"/>
    <property type="match status" value="1"/>
</dbReference>
<feature type="compositionally biased region" description="Low complexity" evidence="2">
    <location>
        <begin position="597"/>
        <end position="611"/>
    </location>
</feature>
<dbReference type="InterPro" id="IPR051025">
    <property type="entry name" value="RhoGAP"/>
</dbReference>
<feature type="compositionally biased region" description="Basic and acidic residues" evidence="2">
    <location>
        <begin position="857"/>
        <end position="880"/>
    </location>
</feature>
<dbReference type="Proteomes" id="UP000237144">
    <property type="component" value="Unassembled WGS sequence"/>
</dbReference>
<dbReference type="GO" id="GO:0007165">
    <property type="term" value="P:signal transduction"/>
    <property type="evidence" value="ECO:0007669"/>
    <property type="project" value="InterPro"/>
</dbReference>